<proteinExistence type="predicted"/>
<name>A0AAI8YHS8_9PEZI</name>
<dbReference type="AlphaFoldDB" id="A0AAI8YHS8"/>
<reference evidence="1" key="1">
    <citation type="submission" date="2023-10" db="EMBL/GenBank/DDBJ databases">
        <authorList>
            <person name="Hackl T."/>
        </authorList>
    </citation>
    <scope>NUCLEOTIDE SEQUENCE</scope>
</reference>
<keyword evidence="2" id="KW-1185">Reference proteome</keyword>
<accession>A0AAI8YHS8</accession>
<evidence type="ECO:0000313" key="1">
    <source>
        <dbReference type="EMBL" id="CAJ2505355.1"/>
    </source>
</evidence>
<dbReference type="Proteomes" id="UP001295740">
    <property type="component" value="Unassembled WGS sequence"/>
</dbReference>
<sequence length="246" mass="28503">MPTLGALFGRKAPWLNSKSRMGMYDDYTEPDVYLQADQIFRWEEFTFRRCSRALNPIMTAKPGPISLYFPDRRHIGTVDSFFDAWQCEIMNQLAVQMAPSLQSVLPAFECSMQNFRFGHMISELYLENRTIEVPDWGMKNDQNWFVVGCTIDDYMWSTNQPRVRRGAREGGDAADEEESELQPRLGARWQSVPFHSHGQDRLTGTFALFVLFLGSLSHEDRHICDLETTEADNLWDRLRALTEMIA</sequence>
<gene>
    <name evidence="1" type="ORF">KHLLAP_LOCUS5823</name>
</gene>
<protein>
    <submittedName>
        <fullName evidence="1">Uu.00g127490.m01.CDS01</fullName>
    </submittedName>
</protein>
<organism evidence="1 2">
    <name type="scientific">Anthostomella pinea</name>
    <dbReference type="NCBI Taxonomy" id="933095"/>
    <lineage>
        <taxon>Eukaryota</taxon>
        <taxon>Fungi</taxon>
        <taxon>Dikarya</taxon>
        <taxon>Ascomycota</taxon>
        <taxon>Pezizomycotina</taxon>
        <taxon>Sordariomycetes</taxon>
        <taxon>Xylariomycetidae</taxon>
        <taxon>Xylariales</taxon>
        <taxon>Xylariaceae</taxon>
        <taxon>Anthostomella</taxon>
    </lineage>
</organism>
<comment type="caution">
    <text evidence="1">The sequence shown here is derived from an EMBL/GenBank/DDBJ whole genome shotgun (WGS) entry which is preliminary data.</text>
</comment>
<dbReference type="EMBL" id="CAUWAG010000007">
    <property type="protein sequence ID" value="CAJ2505355.1"/>
    <property type="molecule type" value="Genomic_DNA"/>
</dbReference>
<evidence type="ECO:0000313" key="2">
    <source>
        <dbReference type="Proteomes" id="UP001295740"/>
    </source>
</evidence>